<evidence type="ECO:0000313" key="3">
    <source>
        <dbReference type="EMBL" id="BAU96462.1"/>
    </source>
</evidence>
<gene>
    <name evidence="3" type="ORF">N24_2200</name>
</gene>
<dbReference type="InterPro" id="IPR006311">
    <property type="entry name" value="TAT_signal"/>
</dbReference>
<name>A0A161JP62_9CORY</name>
<evidence type="ECO:0000256" key="2">
    <source>
        <dbReference type="SAM" id="SignalP"/>
    </source>
</evidence>
<dbReference type="KEGG" id="csur:N24_2200"/>
<protein>
    <recommendedName>
        <fullName evidence="5">Or membrane protein</fullName>
    </recommendedName>
</protein>
<dbReference type="AlphaFoldDB" id="A0A161JP62"/>
<feature type="chain" id="PRO_5007824354" description="Or membrane protein" evidence="2">
    <location>
        <begin position="28"/>
        <end position="169"/>
    </location>
</feature>
<evidence type="ECO:0000256" key="1">
    <source>
        <dbReference type="SAM" id="MobiDB-lite"/>
    </source>
</evidence>
<dbReference type="Proteomes" id="UP000218244">
    <property type="component" value="Chromosome"/>
</dbReference>
<keyword evidence="4" id="KW-1185">Reference proteome</keyword>
<evidence type="ECO:0000313" key="4">
    <source>
        <dbReference type="Proteomes" id="UP000218244"/>
    </source>
</evidence>
<dbReference type="RefSeq" id="WP_167382092.1">
    <property type="nucleotide sequence ID" value="NZ_AP017369.1"/>
</dbReference>
<feature type="region of interest" description="Disordered" evidence="1">
    <location>
        <begin position="41"/>
        <end position="99"/>
    </location>
</feature>
<accession>A0A161JP62</accession>
<feature type="signal peptide" evidence="2">
    <location>
        <begin position="1"/>
        <end position="27"/>
    </location>
</feature>
<organism evidence="3 4">
    <name type="scientific">Corynebacterium suranareeae</name>
    <dbReference type="NCBI Taxonomy" id="2506452"/>
    <lineage>
        <taxon>Bacteria</taxon>
        <taxon>Bacillati</taxon>
        <taxon>Actinomycetota</taxon>
        <taxon>Actinomycetes</taxon>
        <taxon>Mycobacteriales</taxon>
        <taxon>Corynebacteriaceae</taxon>
        <taxon>Corynebacterium</taxon>
    </lineage>
</organism>
<keyword evidence="2" id="KW-0732">Signal</keyword>
<evidence type="ECO:0008006" key="5">
    <source>
        <dbReference type="Google" id="ProtNLM"/>
    </source>
</evidence>
<sequence>MSLRRSTLTLVTASAVALSVFTPVAQAQSSDALTQLSDNITSSQILDEDGNPVDGNEQWPGSAEGSSMLSSGDIPAAPSFGSSGKDTSDEDDELTEEQQQFLDRVSEIPVIGSVVSPPEWLALPLAVIQGLVAVASLATTAASFMVTVDPASRQTVRDILAQMGINVDA</sequence>
<proteinExistence type="predicted"/>
<reference evidence="3 4" key="1">
    <citation type="submission" date="2016-02" db="EMBL/GenBank/DDBJ databases">
        <title>Corynebacterium glutamicum N24 whole genome sequencing project.</title>
        <authorList>
            <person name="Matsutani M."/>
            <person name="Nangtapong N."/>
            <person name="Yakushi T."/>
            <person name="Matsushita K."/>
        </authorList>
    </citation>
    <scope>NUCLEOTIDE SEQUENCE [LARGE SCALE GENOMIC DNA]</scope>
    <source>
        <strain evidence="3 4">N24</strain>
    </source>
</reference>
<dbReference type="PROSITE" id="PS51318">
    <property type="entry name" value="TAT"/>
    <property type="match status" value="1"/>
</dbReference>
<dbReference type="EMBL" id="AP017369">
    <property type="protein sequence ID" value="BAU96462.1"/>
    <property type="molecule type" value="Genomic_DNA"/>
</dbReference>